<reference evidence="1" key="1">
    <citation type="submission" date="2021-03" db="EMBL/GenBank/DDBJ databases">
        <title>Draft genome sequence of rust myrtle Austropuccinia psidii MF-1, a brazilian biotype.</title>
        <authorList>
            <person name="Quecine M.C."/>
            <person name="Pachon D.M.R."/>
            <person name="Bonatelli M.L."/>
            <person name="Correr F.H."/>
            <person name="Franceschini L.M."/>
            <person name="Leite T.F."/>
            <person name="Margarido G.R.A."/>
            <person name="Almeida C.A."/>
            <person name="Ferrarezi J.A."/>
            <person name="Labate C.A."/>
        </authorList>
    </citation>
    <scope>NUCLEOTIDE SEQUENCE</scope>
    <source>
        <strain evidence="1">MF-1</strain>
    </source>
</reference>
<dbReference type="Gene3D" id="3.30.420.10">
    <property type="entry name" value="Ribonuclease H-like superfamily/Ribonuclease H"/>
    <property type="match status" value="1"/>
</dbReference>
<evidence type="ECO:0008006" key="3">
    <source>
        <dbReference type="Google" id="ProtNLM"/>
    </source>
</evidence>
<keyword evidence="2" id="KW-1185">Reference proteome</keyword>
<gene>
    <name evidence="1" type="ORF">O181_009073</name>
</gene>
<dbReference type="EMBL" id="AVOT02002158">
    <property type="protein sequence ID" value="MBW0469358.1"/>
    <property type="molecule type" value="Genomic_DNA"/>
</dbReference>
<name>A0A9Q3GJ41_9BASI</name>
<accession>A0A9Q3GJ41</accession>
<evidence type="ECO:0000313" key="2">
    <source>
        <dbReference type="Proteomes" id="UP000765509"/>
    </source>
</evidence>
<evidence type="ECO:0000313" key="1">
    <source>
        <dbReference type="EMBL" id="MBW0469358.1"/>
    </source>
</evidence>
<sequence>MDWVTAFPPGGDSSFNAFLLLYDMYSKISMFLTFHKDDAAMDTAIIIWNRVISQTALFQNIISDRDPKFTPALCKNLHNLFGTKLLFLTA</sequence>
<comment type="caution">
    <text evidence="1">The sequence shown here is derived from an EMBL/GenBank/DDBJ whole genome shotgun (WGS) entry which is preliminary data.</text>
</comment>
<protein>
    <recommendedName>
        <fullName evidence="3">Integrase catalytic domain-containing protein</fullName>
    </recommendedName>
</protein>
<dbReference type="Proteomes" id="UP000765509">
    <property type="component" value="Unassembled WGS sequence"/>
</dbReference>
<dbReference type="InterPro" id="IPR036397">
    <property type="entry name" value="RNaseH_sf"/>
</dbReference>
<dbReference type="GO" id="GO:0003676">
    <property type="term" value="F:nucleic acid binding"/>
    <property type="evidence" value="ECO:0007669"/>
    <property type="project" value="InterPro"/>
</dbReference>
<proteinExistence type="predicted"/>
<organism evidence="1 2">
    <name type="scientific">Austropuccinia psidii MF-1</name>
    <dbReference type="NCBI Taxonomy" id="1389203"/>
    <lineage>
        <taxon>Eukaryota</taxon>
        <taxon>Fungi</taxon>
        <taxon>Dikarya</taxon>
        <taxon>Basidiomycota</taxon>
        <taxon>Pucciniomycotina</taxon>
        <taxon>Pucciniomycetes</taxon>
        <taxon>Pucciniales</taxon>
        <taxon>Sphaerophragmiaceae</taxon>
        <taxon>Austropuccinia</taxon>
    </lineage>
</organism>
<dbReference type="SUPFAM" id="SSF53098">
    <property type="entry name" value="Ribonuclease H-like"/>
    <property type="match status" value="1"/>
</dbReference>
<dbReference type="InterPro" id="IPR012337">
    <property type="entry name" value="RNaseH-like_sf"/>
</dbReference>
<dbReference type="AlphaFoldDB" id="A0A9Q3GJ41"/>